<comment type="caution">
    <text evidence="3">The sequence shown here is derived from an EMBL/GenBank/DDBJ whole genome shotgun (WGS) entry which is preliminary data.</text>
</comment>
<dbReference type="Pfam" id="PF13847">
    <property type="entry name" value="Methyltransf_31"/>
    <property type="match status" value="1"/>
</dbReference>
<evidence type="ECO:0000313" key="4">
    <source>
        <dbReference type="Proteomes" id="UP000218238"/>
    </source>
</evidence>
<keyword evidence="1" id="KW-0812">Transmembrane</keyword>
<accession>A0A2A2TFA7</accession>
<dbReference type="InterPro" id="IPR025714">
    <property type="entry name" value="Methyltranfer_dom"/>
</dbReference>
<dbReference type="GO" id="GO:0008168">
    <property type="term" value="F:methyltransferase activity"/>
    <property type="evidence" value="ECO:0007669"/>
    <property type="project" value="UniProtKB-KW"/>
</dbReference>
<organism evidence="3 4">
    <name type="scientific">Brunnivagina elsteri CCALA 953</name>
    <dbReference type="NCBI Taxonomy" id="987040"/>
    <lineage>
        <taxon>Bacteria</taxon>
        <taxon>Bacillati</taxon>
        <taxon>Cyanobacteriota</taxon>
        <taxon>Cyanophyceae</taxon>
        <taxon>Nostocales</taxon>
        <taxon>Calotrichaceae</taxon>
        <taxon>Brunnivagina</taxon>
    </lineage>
</organism>
<sequence length="256" mass="28895">MKYIKDFVSFFSFFVVFILGYFIFVNPQIAYASTTDLSPTSSYIYEQHSNHNPDGIGKFYMGREIARVMGHTGAGWLERGSREVEEQPSKIVNALGLKPNNIVADIGAGTGYLSFLIAPMLREGKVLAVDIQPEMLEIIGYFQQEKNISNVKPILATETSPNLSPESIDLALMVDAYHEFAYPREMLTGIVKALKKGGRVAFVEYRGENPFIMIKALHKMTQKQVKKEMQAVGLVWRETRNILPQQHIIIFEKPVA</sequence>
<dbReference type="RefSeq" id="WP_095723258.1">
    <property type="nucleotide sequence ID" value="NZ_NTFS01000239.1"/>
</dbReference>
<dbReference type="Proteomes" id="UP000218238">
    <property type="component" value="Unassembled WGS sequence"/>
</dbReference>
<dbReference type="PANTHER" id="PTHR43861">
    <property type="entry name" value="TRANS-ACONITATE 2-METHYLTRANSFERASE-RELATED"/>
    <property type="match status" value="1"/>
</dbReference>
<dbReference type="SUPFAM" id="SSF53335">
    <property type="entry name" value="S-adenosyl-L-methionine-dependent methyltransferases"/>
    <property type="match status" value="1"/>
</dbReference>
<proteinExistence type="predicted"/>
<dbReference type="InterPro" id="IPR029063">
    <property type="entry name" value="SAM-dependent_MTases_sf"/>
</dbReference>
<dbReference type="AlphaFoldDB" id="A0A2A2TFA7"/>
<feature type="transmembrane region" description="Helical" evidence="1">
    <location>
        <begin position="7"/>
        <end position="24"/>
    </location>
</feature>
<name>A0A2A2TFA7_9CYAN</name>
<keyword evidence="4" id="KW-1185">Reference proteome</keyword>
<evidence type="ECO:0000259" key="2">
    <source>
        <dbReference type="Pfam" id="PF13847"/>
    </source>
</evidence>
<dbReference type="CDD" id="cd02440">
    <property type="entry name" value="AdoMet_MTases"/>
    <property type="match status" value="1"/>
</dbReference>
<evidence type="ECO:0000256" key="1">
    <source>
        <dbReference type="SAM" id="Phobius"/>
    </source>
</evidence>
<dbReference type="OrthoDB" id="9784101at2"/>
<dbReference type="Gene3D" id="3.40.50.150">
    <property type="entry name" value="Vaccinia Virus protein VP39"/>
    <property type="match status" value="1"/>
</dbReference>
<keyword evidence="1" id="KW-0472">Membrane</keyword>
<feature type="domain" description="Methyltransferase" evidence="2">
    <location>
        <begin position="98"/>
        <end position="228"/>
    </location>
</feature>
<dbReference type="GO" id="GO:0032259">
    <property type="term" value="P:methylation"/>
    <property type="evidence" value="ECO:0007669"/>
    <property type="project" value="UniProtKB-KW"/>
</dbReference>
<evidence type="ECO:0000313" key="3">
    <source>
        <dbReference type="EMBL" id="PAX52440.1"/>
    </source>
</evidence>
<keyword evidence="3" id="KW-0808">Transferase</keyword>
<gene>
    <name evidence="3" type="ORF">CK510_19360</name>
</gene>
<reference evidence="3 4" key="1">
    <citation type="submission" date="2017-08" db="EMBL/GenBank/DDBJ databases">
        <title>Draft genome sequence of filamentous cyanobacterium Calothrix elsteri CCALA 953.</title>
        <authorList>
            <person name="Gagunashvili A.N."/>
            <person name="Elster J."/>
            <person name="Andresson O.S."/>
        </authorList>
    </citation>
    <scope>NUCLEOTIDE SEQUENCE [LARGE SCALE GENOMIC DNA]</scope>
    <source>
        <strain evidence="3 4">CCALA 953</strain>
    </source>
</reference>
<dbReference type="EMBL" id="NTFS01000239">
    <property type="protein sequence ID" value="PAX52440.1"/>
    <property type="molecule type" value="Genomic_DNA"/>
</dbReference>
<keyword evidence="3" id="KW-0489">Methyltransferase</keyword>
<keyword evidence="1" id="KW-1133">Transmembrane helix</keyword>
<protein>
    <submittedName>
        <fullName evidence="3">SAM-dependent methyltransferase</fullName>
    </submittedName>
</protein>